<feature type="compositionally biased region" description="Acidic residues" evidence="1">
    <location>
        <begin position="357"/>
        <end position="381"/>
    </location>
</feature>
<dbReference type="AlphaFoldDB" id="A0A0C9WV12"/>
<dbReference type="STRING" id="1095629.A0A0C9WV12"/>
<protein>
    <recommendedName>
        <fullName evidence="4">F-box domain-containing protein</fullName>
    </recommendedName>
</protein>
<reference evidence="3" key="2">
    <citation type="submission" date="2015-01" db="EMBL/GenBank/DDBJ databases">
        <title>Evolutionary Origins and Diversification of the Mycorrhizal Mutualists.</title>
        <authorList>
            <consortium name="DOE Joint Genome Institute"/>
            <consortium name="Mycorrhizal Genomics Consortium"/>
            <person name="Kohler A."/>
            <person name="Kuo A."/>
            <person name="Nagy L.G."/>
            <person name="Floudas D."/>
            <person name="Copeland A."/>
            <person name="Barry K.W."/>
            <person name="Cichocki N."/>
            <person name="Veneault-Fourrey C."/>
            <person name="LaButti K."/>
            <person name="Lindquist E.A."/>
            <person name="Lipzen A."/>
            <person name="Lundell T."/>
            <person name="Morin E."/>
            <person name="Murat C."/>
            <person name="Riley R."/>
            <person name="Ohm R."/>
            <person name="Sun H."/>
            <person name="Tunlid A."/>
            <person name="Henrissat B."/>
            <person name="Grigoriev I.V."/>
            <person name="Hibbett D.S."/>
            <person name="Martin F."/>
        </authorList>
    </citation>
    <scope>NUCLEOTIDE SEQUENCE [LARGE SCALE GENOMIC DNA]</scope>
    <source>
        <strain evidence="3">LaAM-08-1</strain>
    </source>
</reference>
<keyword evidence="3" id="KW-1185">Reference proteome</keyword>
<sequence length="486" mass="54401">MTGLLSLPTELLQDIGAEVGSSAKTEEKDLRLVCKQINFALEPQILSTIELSPIHLSSQVENLATAEPKPTPISKYATQLNILYPLLHQNRILLSEEEAKVRSFLFPAVGSLTGVRKVSLDLYASDPEWAFLLVLDAVASLPLLQDLHLRCWSVPKTPWQLRPLPHIVNFSYTHTWGLGNDRNITIPVARFISWSQPKLKTLTITNQLYDKNIPNFNDFLFEPSDSAFLNITHLSLSGLFVGLDATVIPHLRSLISLHLENIFSPRDQGPGNPGLFFWLSLQLENVHLQEIVTDDVQLALIEYLTSFSGLRRLRLTQASRFMDGLFITMSIPSNPLKSTQAMKGIGASRATDIEEQKYEDDNDHDKDGDEDGNDDDDDDEKDPSTSRGNPNAIWLLLDICAILPVLRTLVLFSASPEGARGFSCGTSSAKHRGRMNIKIANSVKSYGPITSGHAFRISTAWEEFELRCDELGMNVRYRRISRITEH</sequence>
<name>A0A0C9WV12_9AGAR</name>
<organism evidence="2 3">
    <name type="scientific">Laccaria amethystina LaAM-08-1</name>
    <dbReference type="NCBI Taxonomy" id="1095629"/>
    <lineage>
        <taxon>Eukaryota</taxon>
        <taxon>Fungi</taxon>
        <taxon>Dikarya</taxon>
        <taxon>Basidiomycota</taxon>
        <taxon>Agaricomycotina</taxon>
        <taxon>Agaricomycetes</taxon>
        <taxon>Agaricomycetidae</taxon>
        <taxon>Agaricales</taxon>
        <taxon>Agaricineae</taxon>
        <taxon>Hydnangiaceae</taxon>
        <taxon>Laccaria</taxon>
    </lineage>
</organism>
<evidence type="ECO:0000256" key="1">
    <source>
        <dbReference type="SAM" id="MobiDB-lite"/>
    </source>
</evidence>
<dbReference type="SUPFAM" id="SSF52047">
    <property type="entry name" value="RNI-like"/>
    <property type="match status" value="1"/>
</dbReference>
<evidence type="ECO:0000313" key="2">
    <source>
        <dbReference type="EMBL" id="KIK03195.1"/>
    </source>
</evidence>
<accession>A0A0C9WV12</accession>
<dbReference type="EMBL" id="KN838583">
    <property type="protein sequence ID" value="KIK03195.1"/>
    <property type="molecule type" value="Genomic_DNA"/>
</dbReference>
<dbReference type="OrthoDB" id="3541472at2759"/>
<reference evidence="2 3" key="1">
    <citation type="submission" date="2014-04" db="EMBL/GenBank/DDBJ databases">
        <authorList>
            <consortium name="DOE Joint Genome Institute"/>
            <person name="Kuo A."/>
            <person name="Kohler A."/>
            <person name="Nagy L.G."/>
            <person name="Floudas D."/>
            <person name="Copeland A."/>
            <person name="Barry K.W."/>
            <person name="Cichocki N."/>
            <person name="Veneault-Fourrey C."/>
            <person name="LaButti K."/>
            <person name="Lindquist E.A."/>
            <person name="Lipzen A."/>
            <person name="Lundell T."/>
            <person name="Morin E."/>
            <person name="Murat C."/>
            <person name="Sun H."/>
            <person name="Tunlid A."/>
            <person name="Henrissat B."/>
            <person name="Grigoriev I.V."/>
            <person name="Hibbett D.S."/>
            <person name="Martin F."/>
            <person name="Nordberg H.P."/>
            <person name="Cantor M.N."/>
            <person name="Hua S.X."/>
        </authorList>
    </citation>
    <scope>NUCLEOTIDE SEQUENCE [LARGE SCALE GENOMIC DNA]</scope>
    <source>
        <strain evidence="2 3">LaAM-08-1</strain>
    </source>
</reference>
<gene>
    <name evidence="2" type="ORF">K443DRAFT_5612</name>
</gene>
<evidence type="ECO:0008006" key="4">
    <source>
        <dbReference type="Google" id="ProtNLM"/>
    </source>
</evidence>
<proteinExistence type="predicted"/>
<dbReference type="HOGENOM" id="CLU_024210_0_0_1"/>
<evidence type="ECO:0000313" key="3">
    <source>
        <dbReference type="Proteomes" id="UP000054477"/>
    </source>
</evidence>
<dbReference type="Proteomes" id="UP000054477">
    <property type="component" value="Unassembled WGS sequence"/>
</dbReference>
<feature type="region of interest" description="Disordered" evidence="1">
    <location>
        <begin position="349"/>
        <end position="387"/>
    </location>
</feature>